<dbReference type="Gene3D" id="3.10.580.10">
    <property type="entry name" value="CBS-domain"/>
    <property type="match status" value="1"/>
</dbReference>
<evidence type="ECO:0000259" key="4">
    <source>
        <dbReference type="PROSITE" id="PS51671"/>
    </source>
</evidence>
<evidence type="ECO:0000256" key="2">
    <source>
        <dbReference type="PROSITE-ProRule" id="PRU00703"/>
    </source>
</evidence>
<feature type="domain" description="CBS" evidence="3">
    <location>
        <begin position="81"/>
        <end position="136"/>
    </location>
</feature>
<dbReference type="CDD" id="cd04584">
    <property type="entry name" value="CBS_pair_AcuB_like"/>
    <property type="match status" value="1"/>
</dbReference>
<dbReference type="InterPro" id="IPR046342">
    <property type="entry name" value="CBS_dom_sf"/>
</dbReference>
<dbReference type="InterPro" id="IPR051257">
    <property type="entry name" value="Diverse_CBS-Domain"/>
</dbReference>
<dbReference type="RefSeq" id="WP_204655113.1">
    <property type="nucleotide sequence ID" value="NZ_JAFBFD010000058.1"/>
</dbReference>
<dbReference type="EMBL" id="JBHSGS010000059">
    <property type="protein sequence ID" value="MFC4720186.1"/>
    <property type="molecule type" value="Genomic_DNA"/>
</dbReference>
<keyword evidence="6" id="KW-1185">Reference proteome</keyword>
<evidence type="ECO:0000259" key="3">
    <source>
        <dbReference type="PROSITE" id="PS51371"/>
    </source>
</evidence>
<dbReference type="SUPFAM" id="SSF55021">
    <property type="entry name" value="ACT-like"/>
    <property type="match status" value="1"/>
</dbReference>
<dbReference type="InterPro" id="IPR000644">
    <property type="entry name" value="CBS_dom"/>
</dbReference>
<name>A0ABV9MVZ1_9ENTE</name>
<gene>
    <name evidence="5" type="ORF">ACFO5I_10670</name>
</gene>
<dbReference type="Pfam" id="PF00571">
    <property type="entry name" value="CBS"/>
    <property type="match status" value="2"/>
</dbReference>
<organism evidence="5 6">
    <name type="scientific">Enterococcus lemanii</name>
    <dbReference type="NCBI Taxonomy" id="1159752"/>
    <lineage>
        <taxon>Bacteria</taxon>
        <taxon>Bacillati</taxon>
        <taxon>Bacillota</taxon>
        <taxon>Bacilli</taxon>
        <taxon>Lactobacillales</taxon>
        <taxon>Enterococcaceae</taxon>
        <taxon>Enterococcus</taxon>
    </lineage>
</organism>
<evidence type="ECO:0000313" key="5">
    <source>
        <dbReference type="EMBL" id="MFC4720186.1"/>
    </source>
</evidence>
<dbReference type="PROSITE" id="PS51671">
    <property type="entry name" value="ACT"/>
    <property type="match status" value="1"/>
</dbReference>
<dbReference type="SMART" id="SM00116">
    <property type="entry name" value="CBS"/>
    <property type="match status" value="2"/>
</dbReference>
<evidence type="ECO:0000256" key="1">
    <source>
        <dbReference type="ARBA" id="ARBA00023122"/>
    </source>
</evidence>
<dbReference type="PROSITE" id="PS51371">
    <property type="entry name" value="CBS"/>
    <property type="match status" value="2"/>
</dbReference>
<accession>A0ABV9MVZ1</accession>
<feature type="domain" description="ACT" evidence="4">
    <location>
        <begin position="143"/>
        <end position="214"/>
    </location>
</feature>
<evidence type="ECO:0000313" key="6">
    <source>
        <dbReference type="Proteomes" id="UP001595969"/>
    </source>
</evidence>
<proteinExistence type="predicted"/>
<dbReference type="Proteomes" id="UP001595969">
    <property type="component" value="Unassembled WGS sequence"/>
</dbReference>
<protein>
    <submittedName>
        <fullName evidence="5">CBS and ACT domain-containing protein</fullName>
    </submittedName>
</protein>
<reference evidence="6" key="1">
    <citation type="journal article" date="2019" name="Int. J. Syst. Evol. Microbiol.">
        <title>The Global Catalogue of Microorganisms (GCM) 10K type strain sequencing project: providing services to taxonomists for standard genome sequencing and annotation.</title>
        <authorList>
            <consortium name="The Broad Institute Genomics Platform"/>
            <consortium name="The Broad Institute Genome Sequencing Center for Infectious Disease"/>
            <person name="Wu L."/>
            <person name="Ma J."/>
        </authorList>
    </citation>
    <scope>NUCLEOTIDE SEQUENCE [LARGE SCALE GENOMIC DNA]</scope>
    <source>
        <strain evidence="6">CGMCC 1.19032</strain>
    </source>
</reference>
<comment type="caution">
    <text evidence="5">The sequence shown here is derived from an EMBL/GenBank/DDBJ whole genome shotgun (WGS) entry which is preliminary data.</text>
</comment>
<keyword evidence="1 2" id="KW-0129">CBS domain</keyword>
<sequence>MSVRDFMSKDLITVNADTPIFDAIDLMKKNKIHRLPVVEGRKLIGLITEGVIQEALPSKATSLSVYEVNYLLNKTNVKDIMIKKVETTKPDALLEDAIAQMREKNVGVLPVLENDAIIGIITNNDIFDAFLKITGYYAGGTRISIFIEEDHPGILADLTKLFASHELSILTIVVNHLKQGTIVEIQVESKDPSRVKELVTQAGYEVLSAVLTNQ</sequence>
<dbReference type="SUPFAM" id="SSF54631">
    <property type="entry name" value="CBS-domain pair"/>
    <property type="match status" value="1"/>
</dbReference>
<dbReference type="PANTHER" id="PTHR43080:SF2">
    <property type="entry name" value="CBS DOMAIN-CONTAINING PROTEIN"/>
    <property type="match status" value="1"/>
</dbReference>
<dbReference type="PANTHER" id="PTHR43080">
    <property type="entry name" value="CBS DOMAIN-CONTAINING PROTEIN CBSX3, MITOCHONDRIAL"/>
    <property type="match status" value="1"/>
</dbReference>
<dbReference type="InterPro" id="IPR002912">
    <property type="entry name" value="ACT_dom"/>
</dbReference>
<feature type="domain" description="CBS" evidence="3">
    <location>
        <begin position="7"/>
        <end position="63"/>
    </location>
</feature>
<dbReference type="InterPro" id="IPR045865">
    <property type="entry name" value="ACT-like_dom_sf"/>
</dbReference>